<evidence type="ECO:0000313" key="2">
    <source>
        <dbReference type="Proteomes" id="UP001523262"/>
    </source>
</evidence>
<gene>
    <name evidence="1" type="ORF">NDK43_23140</name>
</gene>
<organism evidence="1 2">
    <name type="scientific">Neobacillus pocheonensis</name>
    <dbReference type="NCBI Taxonomy" id="363869"/>
    <lineage>
        <taxon>Bacteria</taxon>
        <taxon>Bacillati</taxon>
        <taxon>Bacillota</taxon>
        <taxon>Bacilli</taxon>
        <taxon>Bacillales</taxon>
        <taxon>Bacillaceae</taxon>
        <taxon>Neobacillus</taxon>
    </lineage>
</organism>
<dbReference type="Proteomes" id="UP001523262">
    <property type="component" value="Unassembled WGS sequence"/>
</dbReference>
<keyword evidence="2" id="KW-1185">Reference proteome</keyword>
<proteinExistence type="predicted"/>
<comment type="caution">
    <text evidence="1">The sequence shown here is derived from an EMBL/GenBank/DDBJ whole genome shotgun (WGS) entry which is preliminary data.</text>
</comment>
<dbReference type="EMBL" id="JAMQCR010000002">
    <property type="protein sequence ID" value="MCM2534708.1"/>
    <property type="molecule type" value="Genomic_DNA"/>
</dbReference>
<evidence type="ECO:0000313" key="1">
    <source>
        <dbReference type="EMBL" id="MCM2534708.1"/>
    </source>
</evidence>
<reference evidence="1 2" key="1">
    <citation type="submission" date="2022-06" db="EMBL/GenBank/DDBJ databases">
        <authorList>
            <person name="Jeon C.O."/>
        </authorList>
    </citation>
    <scope>NUCLEOTIDE SEQUENCE [LARGE SCALE GENOMIC DNA]</scope>
    <source>
        <strain evidence="1 2">KCTC 13943</strain>
    </source>
</reference>
<accession>A0ABT0WEF9</accession>
<sequence>MITFILNDITISGILKQLLMHPTASFYRSGEIDGAIISSLTSAPVTLQFFTILHT</sequence>
<protein>
    <submittedName>
        <fullName evidence="1">Uncharacterized protein</fullName>
    </submittedName>
</protein>
<name>A0ABT0WEF9_9BACI</name>